<accession>A0A6G1KBC6</accession>
<sequence>MELHEGAYNTCWTATARQSETKSGKMYEPVGVRLPKMGYTEDEQLATKVWEWTQKELEAFK</sequence>
<name>A0A6G1KBC6_9PLEO</name>
<keyword evidence="2" id="KW-1185">Reference proteome</keyword>
<evidence type="ECO:0000313" key="2">
    <source>
        <dbReference type="Proteomes" id="UP000799428"/>
    </source>
</evidence>
<dbReference type="EMBL" id="MU005770">
    <property type="protein sequence ID" value="KAF2709741.1"/>
    <property type="molecule type" value="Genomic_DNA"/>
</dbReference>
<proteinExistence type="predicted"/>
<evidence type="ECO:0000313" key="1">
    <source>
        <dbReference type="EMBL" id="KAF2709741.1"/>
    </source>
</evidence>
<dbReference type="Proteomes" id="UP000799428">
    <property type="component" value="Unassembled WGS sequence"/>
</dbReference>
<gene>
    <name evidence="1" type="ORF">K504DRAFT_467690</name>
</gene>
<reference evidence="1" key="1">
    <citation type="journal article" date="2020" name="Stud. Mycol.">
        <title>101 Dothideomycetes genomes: a test case for predicting lifestyles and emergence of pathogens.</title>
        <authorList>
            <person name="Haridas S."/>
            <person name="Albert R."/>
            <person name="Binder M."/>
            <person name="Bloem J."/>
            <person name="Labutti K."/>
            <person name="Salamov A."/>
            <person name="Andreopoulos B."/>
            <person name="Baker S."/>
            <person name="Barry K."/>
            <person name="Bills G."/>
            <person name="Bluhm B."/>
            <person name="Cannon C."/>
            <person name="Castanera R."/>
            <person name="Culley D."/>
            <person name="Daum C."/>
            <person name="Ezra D."/>
            <person name="Gonzalez J."/>
            <person name="Henrissat B."/>
            <person name="Kuo A."/>
            <person name="Liang C."/>
            <person name="Lipzen A."/>
            <person name="Lutzoni F."/>
            <person name="Magnuson J."/>
            <person name="Mondo S."/>
            <person name="Nolan M."/>
            <person name="Ohm R."/>
            <person name="Pangilinan J."/>
            <person name="Park H.-J."/>
            <person name="Ramirez L."/>
            <person name="Alfaro M."/>
            <person name="Sun H."/>
            <person name="Tritt A."/>
            <person name="Yoshinaga Y."/>
            <person name="Zwiers L.-H."/>
            <person name="Turgeon B."/>
            <person name="Goodwin S."/>
            <person name="Spatafora J."/>
            <person name="Crous P."/>
            <person name="Grigoriev I."/>
        </authorList>
    </citation>
    <scope>NUCLEOTIDE SEQUENCE</scope>
    <source>
        <strain evidence="1">CBS 279.74</strain>
    </source>
</reference>
<dbReference type="AlphaFoldDB" id="A0A6G1KBC6"/>
<organism evidence="1 2">
    <name type="scientific">Pleomassaria siparia CBS 279.74</name>
    <dbReference type="NCBI Taxonomy" id="1314801"/>
    <lineage>
        <taxon>Eukaryota</taxon>
        <taxon>Fungi</taxon>
        <taxon>Dikarya</taxon>
        <taxon>Ascomycota</taxon>
        <taxon>Pezizomycotina</taxon>
        <taxon>Dothideomycetes</taxon>
        <taxon>Pleosporomycetidae</taxon>
        <taxon>Pleosporales</taxon>
        <taxon>Pleomassariaceae</taxon>
        <taxon>Pleomassaria</taxon>
    </lineage>
</organism>
<protein>
    <submittedName>
        <fullName evidence="1">Uncharacterized protein</fullName>
    </submittedName>
</protein>
<dbReference type="OrthoDB" id="191139at2759"/>